<dbReference type="InterPro" id="IPR005471">
    <property type="entry name" value="Tscrpt_reg_IclR_N"/>
</dbReference>
<dbReference type="InterPro" id="IPR050707">
    <property type="entry name" value="HTH_MetabolicPath_Reg"/>
</dbReference>
<name>A0ABS1VAW4_9PROT</name>
<dbReference type="Pfam" id="PF09339">
    <property type="entry name" value="HTH_IclR"/>
    <property type="match status" value="1"/>
</dbReference>
<dbReference type="PANTHER" id="PTHR30136">
    <property type="entry name" value="HELIX-TURN-HELIX TRANSCRIPTIONAL REGULATOR, ICLR FAMILY"/>
    <property type="match status" value="1"/>
</dbReference>
<dbReference type="PANTHER" id="PTHR30136:SF24">
    <property type="entry name" value="HTH-TYPE TRANSCRIPTIONAL REPRESSOR ALLR"/>
    <property type="match status" value="1"/>
</dbReference>
<dbReference type="PROSITE" id="PS51078">
    <property type="entry name" value="ICLR_ED"/>
    <property type="match status" value="1"/>
</dbReference>
<sequence length="283" mass="30186">MTPPFFRIGEGSISAHGGTGVAPARSEGSISRIFDLLDLFSPSSPMIRVEDVIERLGYTKSTAYRYLKTLCDVGLLAPAGGAFYSLGPRIVELDRLMHLTDPLLQAGQVLMPALAASMPNSIVLLSSLYRDRVLCVHKEGPEAIQAEGRSIRIRRARGLPLPLFQGAASLIILALLPAHRVRTLYLSRQAEIAEAGLGADWKSFRGRLAALRREGHMITVGQFNPLLAAVAVPVILGGEGEVRGSLTRILARADLPAGGPGALVGELKETAARMAARLPGTRA</sequence>
<keyword evidence="3" id="KW-0804">Transcription</keyword>
<feature type="domain" description="HTH iclR-type" evidence="4">
    <location>
        <begin position="27"/>
        <end position="88"/>
    </location>
</feature>
<dbReference type="EMBL" id="JAEUXJ010000019">
    <property type="protein sequence ID" value="MBL6458780.1"/>
    <property type="molecule type" value="Genomic_DNA"/>
</dbReference>
<feature type="domain" description="IclR-ED" evidence="5">
    <location>
        <begin position="89"/>
        <end position="280"/>
    </location>
</feature>
<evidence type="ECO:0000256" key="1">
    <source>
        <dbReference type="ARBA" id="ARBA00023015"/>
    </source>
</evidence>
<dbReference type="PROSITE" id="PS51077">
    <property type="entry name" value="HTH_ICLR"/>
    <property type="match status" value="1"/>
</dbReference>
<reference evidence="6 7" key="1">
    <citation type="submission" date="2021-01" db="EMBL/GenBank/DDBJ databases">
        <title>Belnapia mucosa sp. nov. and Belnapia arida sp. nov., isolated from the Tabernas Desert (Almeria, Spain).</title>
        <authorList>
            <person name="Molina-Menor E."/>
            <person name="Vidal-Verdu A."/>
            <person name="Calonge A."/>
            <person name="Satari L."/>
            <person name="Pereto Magraner J."/>
            <person name="Porcar Miralles M."/>
        </authorList>
    </citation>
    <scope>NUCLEOTIDE SEQUENCE [LARGE SCALE GENOMIC DNA]</scope>
    <source>
        <strain evidence="6 7">T6</strain>
    </source>
</reference>
<dbReference type="Gene3D" id="1.10.10.10">
    <property type="entry name" value="Winged helix-like DNA-binding domain superfamily/Winged helix DNA-binding domain"/>
    <property type="match status" value="1"/>
</dbReference>
<dbReference type="Gene3D" id="3.30.450.40">
    <property type="match status" value="1"/>
</dbReference>
<keyword evidence="2" id="KW-0238">DNA-binding</keyword>
<evidence type="ECO:0000259" key="5">
    <source>
        <dbReference type="PROSITE" id="PS51078"/>
    </source>
</evidence>
<dbReference type="InterPro" id="IPR014757">
    <property type="entry name" value="Tscrpt_reg_IclR_C"/>
</dbReference>
<dbReference type="InterPro" id="IPR036390">
    <property type="entry name" value="WH_DNA-bd_sf"/>
</dbReference>
<evidence type="ECO:0000313" key="7">
    <source>
        <dbReference type="Proteomes" id="UP000606490"/>
    </source>
</evidence>
<proteinExistence type="predicted"/>
<evidence type="ECO:0000259" key="4">
    <source>
        <dbReference type="PROSITE" id="PS51077"/>
    </source>
</evidence>
<dbReference type="SUPFAM" id="SSF55781">
    <property type="entry name" value="GAF domain-like"/>
    <property type="match status" value="1"/>
</dbReference>
<organism evidence="6 7">
    <name type="scientific">Belnapia mucosa</name>
    <dbReference type="NCBI Taxonomy" id="2804532"/>
    <lineage>
        <taxon>Bacteria</taxon>
        <taxon>Pseudomonadati</taxon>
        <taxon>Pseudomonadota</taxon>
        <taxon>Alphaproteobacteria</taxon>
        <taxon>Acetobacterales</taxon>
        <taxon>Roseomonadaceae</taxon>
        <taxon>Belnapia</taxon>
    </lineage>
</organism>
<gene>
    <name evidence="6" type="ORF">JMJ55_25940</name>
</gene>
<protein>
    <submittedName>
        <fullName evidence="6">Helix-turn-helix domain-containing protein</fullName>
    </submittedName>
</protein>
<dbReference type="SUPFAM" id="SSF46785">
    <property type="entry name" value="Winged helix' DNA-binding domain"/>
    <property type="match status" value="1"/>
</dbReference>
<dbReference type="SMART" id="SM00346">
    <property type="entry name" value="HTH_ICLR"/>
    <property type="match status" value="1"/>
</dbReference>
<dbReference type="InterPro" id="IPR036388">
    <property type="entry name" value="WH-like_DNA-bd_sf"/>
</dbReference>
<evidence type="ECO:0000313" key="6">
    <source>
        <dbReference type="EMBL" id="MBL6458780.1"/>
    </source>
</evidence>
<dbReference type="InterPro" id="IPR029016">
    <property type="entry name" value="GAF-like_dom_sf"/>
</dbReference>
<keyword evidence="1" id="KW-0805">Transcription regulation</keyword>
<evidence type="ECO:0000256" key="3">
    <source>
        <dbReference type="ARBA" id="ARBA00023163"/>
    </source>
</evidence>
<dbReference type="Proteomes" id="UP000606490">
    <property type="component" value="Unassembled WGS sequence"/>
</dbReference>
<comment type="caution">
    <text evidence="6">The sequence shown here is derived from an EMBL/GenBank/DDBJ whole genome shotgun (WGS) entry which is preliminary data.</text>
</comment>
<accession>A0ABS1VAW4</accession>
<dbReference type="RefSeq" id="WP_202828521.1">
    <property type="nucleotide sequence ID" value="NZ_JAEUXJ010000019.1"/>
</dbReference>
<evidence type="ECO:0000256" key="2">
    <source>
        <dbReference type="ARBA" id="ARBA00023125"/>
    </source>
</evidence>
<keyword evidence="7" id="KW-1185">Reference proteome</keyword>